<accession>A0AC35U4Z0</accession>
<evidence type="ECO:0000313" key="1">
    <source>
        <dbReference type="Proteomes" id="UP000095286"/>
    </source>
</evidence>
<evidence type="ECO:0000313" key="2">
    <source>
        <dbReference type="WBParaSite" id="RSKR_0000752300.1"/>
    </source>
</evidence>
<name>A0AC35U4Z0_9BILA</name>
<organism evidence="1 2">
    <name type="scientific">Rhabditophanes sp. KR3021</name>
    <dbReference type="NCBI Taxonomy" id="114890"/>
    <lineage>
        <taxon>Eukaryota</taxon>
        <taxon>Metazoa</taxon>
        <taxon>Ecdysozoa</taxon>
        <taxon>Nematoda</taxon>
        <taxon>Chromadorea</taxon>
        <taxon>Rhabditida</taxon>
        <taxon>Tylenchina</taxon>
        <taxon>Panagrolaimomorpha</taxon>
        <taxon>Strongyloidoidea</taxon>
        <taxon>Alloionematidae</taxon>
        <taxon>Rhabditophanes</taxon>
    </lineage>
</organism>
<sequence>MKSSVTSVSAKGPANYTVPTFLCGLAVFVGGISVALIAWWGGNYSGGFGWEEPELQFRWHPVLMNFGMIFCQGNSIILYRTFRYVRKPYLKFIHGALHVLSCACTVVGFLAVLLSHINAHPPLPDFKSIHSWLGSAVIALYLFQTIFSILVFGFPGFPPAWRAKIMPIHRFMGIFLFVTSYGVAMAGLCERQAFKMTCWTKEGYICEEMFIMNLYGCSAFLYVALVLGIVIQIDWARTPLHND</sequence>
<dbReference type="WBParaSite" id="RSKR_0000752300.1">
    <property type="protein sequence ID" value="RSKR_0000752300.1"/>
    <property type="gene ID" value="RSKR_0000752300"/>
</dbReference>
<protein>
    <submittedName>
        <fullName evidence="2">Cytochrome b561 domain-containing protein</fullName>
    </submittedName>
</protein>
<reference evidence="2" key="1">
    <citation type="submission" date="2016-11" db="UniProtKB">
        <authorList>
            <consortium name="WormBaseParasite"/>
        </authorList>
    </citation>
    <scope>IDENTIFICATION</scope>
    <source>
        <strain evidence="2">KR3021</strain>
    </source>
</reference>
<dbReference type="Proteomes" id="UP000095286">
    <property type="component" value="Unplaced"/>
</dbReference>
<proteinExistence type="predicted"/>